<dbReference type="Pfam" id="PF05114">
    <property type="entry name" value="MbnB_TglH_ChrH"/>
    <property type="match status" value="1"/>
</dbReference>
<protein>
    <submittedName>
        <fullName evidence="1">Uncharacterized protein</fullName>
    </submittedName>
</protein>
<dbReference type="AlphaFoldDB" id="A0A1I6XGC3"/>
<reference evidence="2" key="1">
    <citation type="submission" date="2016-10" db="EMBL/GenBank/DDBJ databases">
        <authorList>
            <person name="Varghese N."/>
            <person name="Submissions S."/>
        </authorList>
    </citation>
    <scope>NUCLEOTIDE SEQUENCE [LARGE SCALE GENOMIC DNA]</scope>
    <source>
        <strain evidence="2">DSM 17465</strain>
    </source>
</reference>
<dbReference type="SUPFAM" id="SSF51658">
    <property type="entry name" value="Xylose isomerase-like"/>
    <property type="match status" value="1"/>
</dbReference>
<evidence type="ECO:0000313" key="2">
    <source>
        <dbReference type="Proteomes" id="UP000183371"/>
    </source>
</evidence>
<dbReference type="NCBIfam" id="NF003818">
    <property type="entry name" value="PRK05409.1"/>
    <property type="match status" value="1"/>
</dbReference>
<dbReference type="PANTHER" id="PTHR42194:SF1">
    <property type="entry name" value="UPF0276 PROTEIN HI_1600"/>
    <property type="match status" value="1"/>
</dbReference>
<dbReference type="RefSeq" id="WP_054785068.1">
    <property type="nucleotide sequence ID" value="NZ_FPBD01000001.1"/>
</dbReference>
<proteinExistence type="predicted"/>
<gene>
    <name evidence="1" type="ORF">SAMN05444141_101179</name>
</gene>
<keyword evidence="2" id="KW-1185">Reference proteome</keyword>
<name>A0A1I6XGC3_9HYPH</name>
<dbReference type="PANTHER" id="PTHR42194">
    <property type="entry name" value="UPF0276 PROTEIN HI_1600"/>
    <property type="match status" value="1"/>
</dbReference>
<dbReference type="InterPro" id="IPR036237">
    <property type="entry name" value="Xyl_isomerase-like_sf"/>
</dbReference>
<evidence type="ECO:0000313" key="1">
    <source>
        <dbReference type="EMBL" id="SFT37438.1"/>
    </source>
</evidence>
<dbReference type="Gene3D" id="3.20.20.150">
    <property type="entry name" value="Divalent-metal-dependent TIM barrel enzymes"/>
    <property type="match status" value="1"/>
</dbReference>
<sequence length="315" mass="35528">MSSSTISKQGAAGSAASELNENKDYLGFGVGLRSQHFPEIMACESLPVDWFEIISENFIDNHGYGRHVLKELRSRCPIVMHGVSLNLGSSDPLNWEYLEKLKELADFVQPSWISDHLCWTGILGHNTHDLLPMPLTEESLNHVSERVLQVQTFLGQPILLENPSTYLEFRQNELSEWEFMSLLVKKTDCLLLLDVNNVFVSSFNHGYDPLEYLRNIPHSSIQQVHLAGPTRAGNCLLDTHDQPVPDQVWELYKVLLEKTGPVSTLLEWDANIPSFSEVVAELNKARLIFEGKPYQQLENVDINQASGAFSSPVVR</sequence>
<dbReference type="InterPro" id="IPR007801">
    <property type="entry name" value="MbnB/TglH/ChrH"/>
</dbReference>
<dbReference type="Proteomes" id="UP000183371">
    <property type="component" value="Unassembled WGS sequence"/>
</dbReference>
<organism evidence="1 2">
    <name type="scientific">Pseudovibrio denitrificans</name>
    <dbReference type="NCBI Taxonomy" id="258256"/>
    <lineage>
        <taxon>Bacteria</taxon>
        <taxon>Pseudomonadati</taxon>
        <taxon>Pseudomonadota</taxon>
        <taxon>Alphaproteobacteria</taxon>
        <taxon>Hyphomicrobiales</taxon>
        <taxon>Stappiaceae</taxon>
        <taxon>Pseudovibrio</taxon>
    </lineage>
</organism>
<accession>A0A1I6XGC3</accession>
<dbReference type="EMBL" id="FPBD01000001">
    <property type="protein sequence ID" value="SFT37438.1"/>
    <property type="molecule type" value="Genomic_DNA"/>
</dbReference>